<reference evidence="7 8" key="1">
    <citation type="submission" date="2019-11" db="EMBL/GenBank/DDBJ databases">
        <title>Novel species isolated from a subtropical stream in China.</title>
        <authorList>
            <person name="Lu H."/>
        </authorList>
    </citation>
    <scope>NUCLEOTIDE SEQUENCE [LARGE SCALE GENOMIC DNA]</scope>
    <source>
        <strain evidence="7 8">FT26W</strain>
    </source>
</reference>
<evidence type="ECO:0000256" key="1">
    <source>
        <dbReference type="ARBA" id="ARBA00022908"/>
    </source>
</evidence>
<organism evidence="7 8">
    <name type="scientific">Duganella aquatilis</name>
    <dbReference type="NCBI Taxonomy" id="2666082"/>
    <lineage>
        <taxon>Bacteria</taxon>
        <taxon>Pseudomonadati</taxon>
        <taxon>Pseudomonadota</taxon>
        <taxon>Betaproteobacteria</taxon>
        <taxon>Burkholderiales</taxon>
        <taxon>Oxalobacteraceae</taxon>
        <taxon>Telluria group</taxon>
        <taxon>Duganella</taxon>
    </lineage>
</organism>
<feature type="domain" description="Tyr recombinase" evidence="5">
    <location>
        <begin position="195"/>
        <end position="380"/>
    </location>
</feature>
<keyword evidence="8" id="KW-1185">Reference proteome</keyword>
<dbReference type="Pfam" id="PF12167">
    <property type="entry name" value="Arm-DNA-bind_2"/>
    <property type="match status" value="1"/>
</dbReference>
<dbReference type="InterPro" id="IPR010998">
    <property type="entry name" value="Integrase_recombinase_N"/>
</dbReference>
<evidence type="ECO:0000313" key="8">
    <source>
        <dbReference type="Proteomes" id="UP000439986"/>
    </source>
</evidence>
<dbReference type="RefSeq" id="WP_154358413.1">
    <property type="nucleotide sequence ID" value="NZ_WKJL01000010.1"/>
</dbReference>
<dbReference type="GO" id="GO:0015074">
    <property type="term" value="P:DNA integration"/>
    <property type="evidence" value="ECO:0007669"/>
    <property type="project" value="UniProtKB-KW"/>
</dbReference>
<keyword evidence="3" id="KW-0233">DNA recombination</keyword>
<dbReference type="Gene3D" id="1.10.150.130">
    <property type="match status" value="1"/>
</dbReference>
<dbReference type="InterPro" id="IPR050090">
    <property type="entry name" value="Tyrosine_recombinase_XerCD"/>
</dbReference>
<dbReference type="InterPro" id="IPR013762">
    <property type="entry name" value="Integrase-like_cat_sf"/>
</dbReference>
<dbReference type="PROSITE" id="PS51898">
    <property type="entry name" value="TYR_RECOMBINASE"/>
    <property type="match status" value="1"/>
</dbReference>
<dbReference type="AlphaFoldDB" id="A0A844D359"/>
<comment type="caution">
    <text evidence="7">The sequence shown here is derived from an EMBL/GenBank/DDBJ whole genome shotgun (WGS) entry which is preliminary data.</text>
</comment>
<accession>A0A844D359</accession>
<proteinExistence type="predicted"/>
<dbReference type="EMBL" id="WKJL01000010">
    <property type="protein sequence ID" value="MRW85371.1"/>
    <property type="molecule type" value="Genomic_DNA"/>
</dbReference>
<dbReference type="InterPro" id="IPR002104">
    <property type="entry name" value="Integrase_catalytic"/>
</dbReference>
<feature type="domain" description="Core-binding (CB)" evidence="6">
    <location>
        <begin position="89"/>
        <end position="167"/>
    </location>
</feature>
<evidence type="ECO:0000256" key="3">
    <source>
        <dbReference type="ARBA" id="ARBA00023172"/>
    </source>
</evidence>
<dbReference type="InterPro" id="IPR011010">
    <property type="entry name" value="DNA_brk_join_enz"/>
</dbReference>
<evidence type="ECO:0000313" key="7">
    <source>
        <dbReference type="EMBL" id="MRW85371.1"/>
    </source>
</evidence>
<dbReference type="SUPFAM" id="SSF56349">
    <property type="entry name" value="DNA breaking-rejoining enzymes"/>
    <property type="match status" value="1"/>
</dbReference>
<evidence type="ECO:0000259" key="5">
    <source>
        <dbReference type="PROSITE" id="PS51898"/>
    </source>
</evidence>
<dbReference type="GO" id="GO:0003677">
    <property type="term" value="F:DNA binding"/>
    <property type="evidence" value="ECO:0007669"/>
    <property type="project" value="UniProtKB-UniRule"/>
</dbReference>
<dbReference type="PANTHER" id="PTHR30349:SF36">
    <property type="entry name" value="PROPHAGE INTEGRASE INTR-RELATED"/>
    <property type="match status" value="1"/>
</dbReference>
<dbReference type="Proteomes" id="UP000439986">
    <property type="component" value="Unassembled WGS sequence"/>
</dbReference>
<sequence>MGVEKATSRGVELRSGVGSQSIRIKFMYRGMECRETLKIPHTKPNIRFAERLRGEILNAIELGTFNYAKYFPDSGQLEKLGLARTAERLTIGQLVREQLKLAERTLAPSTFVKYTTSYTTYLKRFDNTLLVNLTPALLREWITGLNLKARSIRQLLIPLRGALEQAVNDDLITGNPLDRVKLNKLLPKEAKRVDYEVDPFSAAEIKAILAAAKPQERNMFLFAFATGMRPSEYMALKWSSIDLVGNTVLVERARVVRVTREETKTDAGRRLIDLRRGALQAILDQRQFTSLENDLVFHDPYHNAGWQDSSRISTRWNATLKKAGVRQRVLYQTRHTFASTLLSSGSNPLYVAKQMGHKDTTMVTKTYGKWIELEDNALPDFFEKIVERKAAARPGR</sequence>
<dbReference type="InterPro" id="IPR022000">
    <property type="entry name" value="Min27-like_integrase_DNA_bind"/>
</dbReference>
<dbReference type="InterPro" id="IPR044068">
    <property type="entry name" value="CB"/>
</dbReference>
<dbReference type="CDD" id="cd01189">
    <property type="entry name" value="INT_ICEBs1_C_like"/>
    <property type="match status" value="1"/>
</dbReference>
<protein>
    <submittedName>
        <fullName evidence="7">DUF3596 domain-containing protein</fullName>
    </submittedName>
</protein>
<gene>
    <name evidence="7" type="ORF">GJ698_14895</name>
</gene>
<dbReference type="PROSITE" id="PS51900">
    <property type="entry name" value="CB"/>
    <property type="match status" value="1"/>
</dbReference>
<dbReference type="Pfam" id="PF00589">
    <property type="entry name" value="Phage_integrase"/>
    <property type="match status" value="1"/>
</dbReference>
<dbReference type="Gene3D" id="1.10.443.10">
    <property type="entry name" value="Intergrase catalytic core"/>
    <property type="match status" value="1"/>
</dbReference>
<keyword evidence="1" id="KW-0229">DNA integration</keyword>
<dbReference type="GO" id="GO:0006310">
    <property type="term" value="P:DNA recombination"/>
    <property type="evidence" value="ECO:0007669"/>
    <property type="project" value="UniProtKB-KW"/>
</dbReference>
<evidence type="ECO:0000259" key="6">
    <source>
        <dbReference type="PROSITE" id="PS51900"/>
    </source>
</evidence>
<dbReference type="PANTHER" id="PTHR30349">
    <property type="entry name" value="PHAGE INTEGRASE-RELATED"/>
    <property type="match status" value="1"/>
</dbReference>
<evidence type="ECO:0000256" key="2">
    <source>
        <dbReference type="ARBA" id="ARBA00023125"/>
    </source>
</evidence>
<keyword evidence="2 4" id="KW-0238">DNA-binding</keyword>
<name>A0A844D359_9BURK</name>
<evidence type="ECO:0000256" key="4">
    <source>
        <dbReference type="PROSITE-ProRule" id="PRU01248"/>
    </source>
</evidence>